<evidence type="ECO:0000256" key="7">
    <source>
        <dbReference type="RuleBase" id="RU363021"/>
    </source>
</evidence>
<dbReference type="InterPro" id="IPR033182">
    <property type="entry name" value="MIC26/MIC27_animal"/>
</dbReference>
<dbReference type="PANTHER" id="PTHR14564">
    <property type="entry name" value="MICOS COMPLEX SUBUNIT MIC26 / MIC27 FAMILY MEMBER"/>
    <property type="match status" value="1"/>
</dbReference>
<dbReference type="InterPro" id="IPR019166">
    <property type="entry name" value="MIC26/MIC27"/>
</dbReference>
<evidence type="ECO:0000256" key="3">
    <source>
        <dbReference type="ARBA" id="ARBA00022692"/>
    </source>
</evidence>
<dbReference type="Pfam" id="PF09769">
    <property type="entry name" value="ApoO"/>
    <property type="match status" value="1"/>
</dbReference>
<dbReference type="RefSeq" id="XP_030375819.1">
    <property type="nucleotide sequence ID" value="XM_030519959.1"/>
</dbReference>
<keyword evidence="5 7" id="KW-0496">Mitochondrion</keyword>
<name>A0A6J2TIH6_DROLE</name>
<dbReference type="AlphaFoldDB" id="A0A6J2TIH6"/>
<dbReference type="CTD" id="41959"/>
<dbReference type="GO" id="GO:0042407">
    <property type="term" value="P:cristae formation"/>
    <property type="evidence" value="ECO:0007669"/>
    <property type="project" value="InterPro"/>
</dbReference>
<comment type="subunit">
    <text evidence="7">Component of the mitochondrial contact site and cristae organizing system (MICOS) complex.</text>
</comment>
<evidence type="ECO:0000256" key="1">
    <source>
        <dbReference type="ARBA" id="ARBA00004325"/>
    </source>
</evidence>
<reference evidence="9" key="1">
    <citation type="submission" date="2025-08" db="UniProtKB">
        <authorList>
            <consortium name="RefSeq"/>
        </authorList>
    </citation>
    <scope>IDENTIFICATION</scope>
    <source>
        <strain evidence="9">11010-0011.00</strain>
        <tissue evidence="9">Whole body</tissue>
    </source>
</reference>
<keyword evidence="8" id="KW-1185">Reference proteome</keyword>
<evidence type="ECO:0000256" key="6">
    <source>
        <dbReference type="ARBA" id="ARBA00023136"/>
    </source>
</evidence>
<gene>
    <name evidence="9" type="primary">LOC115625071</name>
</gene>
<comment type="subcellular location">
    <subcellularLocation>
        <location evidence="7">Mitochondrion inner membrane</location>
    </subcellularLocation>
    <subcellularLocation>
        <location evidence="1">Mitochondrion membrane</location>
    </subcellularLocation>
</comment>
<sequence>MLPTATRTMAFTFAAAAVKKTSDSKPNPAQNAEQDNSLVCKPSELPIYGSLRKKPSAPCHKEVKDSTLHHNVEEGVRYVRKELQSGYNVVADQAGVITDYLETAKLHTQRSIDYLNEPQNSLHRSGAIVMGGLAGFIFAARGGFIKKVVYTGIGAGAVASLCYPRQAEENCRVVLYEGRKIFAVAYNFIKGVKPGEEVPIEPLKKFPTSLEDLKYLALDLVDEAKDTLFPKKK</sequence>
<dbReference type="Proteomes" id="UP000504634">
    <property type="component" value="Unplaced"/>
</dbReference>
<evidence type="ECO:0000256" key="5">
    <source>
        <dbReference type="ARBA" id="ARBA00023128"/>
    </source>
</evidence>
<protein>
    <recommendedName>
        <fullName evidence="7">MICOS complex subunit</fullName>
    </recommendedName>
</protein>
<evidence type="ECO:0000256" key="2">
    <source>
        <dbReference type="ARBA" id="ARBA00010904"/>
    </source>
</evidence>
<keyword evidence="6" id="KW-0472">Membrane</keyword>
<evidence type="ECO:0000313" key="9">
    <source>
        <dbReference type="RefSeq" id="XP_030375819.1"/>
    </source>
</evidence>
<keyword evidence="4" id="KW-1133">Transmembrane helix</keyword>
<evidence type="ECO:0000313" key="8">
    <source>
        <dbReference type="Proteomes" id="UP000504634"/>
    </source>
</evidence>
<proteinExistence type="inferred from homology"/>
<keyword evidence="7" id="KW-0999">Mitochondrion inner membrane</keyword>
<organism evidence="8 9">
    <name type="scientific">Drosophila lebanonensis</name>
    <name type="common">Fruit fly</name>
    <name type="synonym">Scaptodrosophila lebanonensis</name>
    <dbReference type="NCBI Taxonomy" id="7225"/>
    <lineage>
        <taxon>Eukaryota</taxon>
        <taxon>Metazoa</taxon>
        <taxon>Ecdysozoa</taxon>
        <taxon>Arthropoda</taxon>
        <taxon>Hexapoda</taxon>
        <taxon>Insecta</taxon>
        <taxon>Pterygota</taxon>
        <taxon>Neoptera</taxon>
        <taxon>Endopterygota</taxon>
        <taxon>Diptera</taxon>
        <taxon>Brachycera</taxon>
        <taxon>Muscomorpha</taxon>
        <taxon>Ephydroidea</taxon>
        <taxon>Drosophilidae</taxon>
        <taxon>Scaptodrosophila</taxon>
    </lineage>
</organism>
<dbReference type="GO" id="GO:0061617">
    <property type="term" value="C:MICOS complex"/>
    <property type="evidence" value="ECO:0007669"/>
    <property type="project" value="UniProtKB-UniRule"/>
</dbReference>
<accession>A0A6J2TIH6</accession>
<comment type="similarity">
    <text evidence="2">Belongs to the apolipoprotein O/MICOS complex subunit Mic27 family.</text>
</comment>
<evidence type="ECO:0000256" key="4">
    <source>
        <dbReference type="ARBA" id="ARBA00022989"/>
    </source>
</evidence>
<comment type="function">
    <text evidence="7">Component of the MICOS complex, a large protein complex of the mitochondrial inner membrane that plays crucial roles in the maintenance of crista junctions, inner membrane architecture, and formation of contact sites to the outer membrane.</text>
</comment>
<dbReference type="OrthoDB" id="5973346at2759"/>
<keyword evidence="3" id="KW-0812">Transmembrane</keyword>
<dbReference type="GeneID" id="115625071"/>